<organism evidence="3 4">
    <name type="scientific">Rhizoctonia solani</name>
    <dbReference type="NCBI Taxonomy" id="456999"/>
    <lineage>
        <taxon>Eukaryota</taxon>
        <taxon>Fungi</taxon>
        <taxon>Dikarya</taxon>
        <taxon>Basidiomycota</taxon>
        <taxon>Agaricomycotina</taxon>
        <taxon>Agaricomycetes</taxon>
        <taxon>Cantharellales</taxon>
        <taxon>Ceratobasidiaceae</taxon>
        <taxon>Rhizoctonia</taxon>
    </lineage>
</organism>
<dbReference type="InterPro" id="IPR008271">
    <property type="entry name" value="Ser/Thr_kinase_AS"/>
</dbReference>
<dbReference type="GO" id="GO:0004674">
    <property type="term" value="F:protein serine/threonine kinase activity"/>
    <property type="evidence" value="ECO:0007669"/>
    <property type="project" value="TreeGrafter"/>
</dbReference>
<accession>A0A8H3HL66</accession>
<dbReference type="AlphaFoldDB" id="A0A8H3HL66"/>
<dbReference type="PROSITE" id="PS50011">
    <property type="entry name" value="PROTEIN_KINASE_DOM"/>
    <property type="match status" value="1"/>
</dbReference>
<evidence type="ECO:0000313" key="4">
    <source>
        <dbReference type="Proteomes" id="UP000663843"/>
    </source>
</evidence>
<feature type="domain" description="Protein kinase" evidence="2">
    <location>
        <begin position="112"/>
        <end position="378"/>
    </location>
</feature>
<dbReference type="InterPro" id="IPR011009">
    <property type="entry name" value="Kinase-like_dom_sf"/>
</dbReference>
<name>A0A8H3HL66_9AGAM</name>
<dbReference type="Gene3D" id="1.10.510.10">
    <property type="entry name" value="Transferase(Phosphotransferase) domain 1"/>
    <property type="match status" value="1"/>
</dbReference>
<comment type="caution">
    <text evidence="3">The sequence shown here is derived from an EMBL/GenBank/DDBJ whole genome shotgun (WGS) entry which is preliminary data.</text>
</comment>
<evidence type="ECO:0000313" key="3">
    <source>
        <dbReference type="EMBL" id="CAE6519521.1"/>
    </source>
</evidence>
<dbReference type="Pfam" id="PF07714">
    <property type="entry name" value="PK_Tyr_Ser-Thr"/>
    <property type="match status" value="1"/>
</dbReference>
<dbReference type="SMART" id="SM00220">
    <property type="entry name" value="S_TKc"/>
    <property type="match status" value="1"/>
</dbReference>
<sequence>MEDLFSTTLPPTREYTTSSSVSLDSDSDNAADSDEEEDSLPSPIISPRLTQAPIYSPITQPEELSSSPPINPAPISTAQEPKITPGMPLSEVLLHLNQHGCKDVTQDLDKSKCSEYPERIGGFGEVYRGVLRDGTKVSIKVLKMMNSDSNENKLFKHAAHELYIWSKCKHPNILELIGMAQFRNQITMVSPWMENGNLQNFLSQYPESNRYEMCLQIADSISYLHSQGVVHGDIKGANVLVSHDYTTKLADFGNAWLSEDAPSLRFATTTSNASMSIRWAAPEIVVDNVKLSFKADIYSLGMTILEVITGLPPYESLGELAALAKIMTKTHPERPEAHIPSGVEQADRLWSLLTDCWSPNPDDRPTASEVRDKMKSIIRKGLRGTINI</sequence>
<dbReference type="GO" id="GO:0005524">
    <property type="term" value="F:ATP binding"/>
    <property type="evidence" value="ECO:0007669"/>
    <property type="project" value="InterPro"/>
</dbReference>
<evidence type="ECO:0000259" key="2">
    <source>
        <dbReference type="PROSITE" id="PS50011"/>
    </source>
</evidence>
<protein>
    <recommendedName>
        <fullName evidence="2">Protein kinase domain-containing protein</fullName>
    </recommendedName>
</protein>
<dbReference type="SUPFAM" id="SSF56112">
    <property type="entry name" value="Protein kinase-like (PK-like)"/>
    <property type="match status" value="1"/>
</dbReference>
<feature type="compositionally biased region" description="Low complexity" evidence="1">
    <location>
        <begin position="65"/>
        <end position="76"/>
    </location>
</feature>
<feature type="compositionally biased region" description="Acidic residues" evidence="1">
    <location>
        <begin position="25"/>
        <end position="39"/>
    </location>
</feature>
<dbReference type="PROSITE" id="PS00108">
    <property type="entry name" value="PROTEIN_KINASE_ST"/>
    <property type="match status" value="1"/>
</dbReference>
<evidence type="ECO:0000256" key="1">
    <source>
        <dbReference type="SAM" id="MobiDB-lite"/>
    </source>
</evidence>
<dbReference type="InterPro" id="IPR001245">
    <property type="entry name" value="Ser-Thr/Tyr_kinase_cat_dom"/>
</dbReference>
<proteinExistence type="predicted"/>
<feature type="region of interest" description="Disordered" evidence="1">
    <location>
        <begin position="1"/>
        <end position="84"/>
    </location>
</feature>
<dbReference type="PANTHER" id="PTHR44329:SF214">
    <property type="entry name" value="PROTEIN KINASE DOMAIN-CONTAINING PROTEIN"/>
    <property type="match status" value="1"/>
</dbReference>
<dbReference type="EMBL" id="CAJMWT010006729">
    <property type="protein sequence ID" value="CAE6519521.1"/>
    <property type="molecule type" value="Genomic_DNA"/>
</dbReference>
<dbReference type="PRINTS" id="PR00109">
    <property type="entry name" value="TYRKINASE"/>
</dbReference>
<dbReference type="PANTHER" id="PTHR44329">
    <property type="entry name" value="SERINE/THREONINE-PROTEIN KINASE TNNI3K-RELATED"/>
    <property type="match status" value="1"/>
</dbReference>
<gene>
    <name evidence="3" type="ORF">RDB_LOCUS163508</name>
</gene>
<feature type="compositionally biased region" description="Polar residues" evidence="1">
    <location>
        <begin position="1"/>
        <end position="17"/>
    </location>
</feature>
<reference evidence="3" key="1">
    <citation type="submission" date="2021-01" db="EMBL/GenBank/DDBJ databases">
        <authorList>
            <person name="Kaushik A."/>
        </authorList>
    </citation>
    <scope>NUCLEOTIDE SEQUENCE</scope>
    <source>
        <strain evidence="3">AG2-2IIIB</strain>
    </source>
</reference>
<dbReference type="InterPro" id="IPR051681">
    <property type="entry name" value="Ser/Thr_Kinases-Pseudokinases"/>
</dbReference>
<dbReference type="Proteomes" id="UP000663843">
    <property type="component" value="Unassembled WGS sequence"/>
</dbReference>
<dbReference type="InterPro" id="IPR000719">
    <property type="entry name" value="Prot_kinase_dom"/>
</dbReference>